<keyword evidence="6" id="KW-1185">Reference proteome</keyword>
<dbReference type="OrthoDB" id="16820at2759"/>
<name>A0A9W8Y0E1_9PLEO</name>
<evidence type="ECO:0000313" key="5">
    <source>
        <dbReference type="EMBL" id="KAJ4363880.1"/>
    </source>
</evidence>
<dbReference type="Pfam" id="PF01494">
    <property type="entry name" value="FAD_binding_3"/>
    <property type="match status" value="1"/>
</dbReference>
<proteinExistence type="predicted"/>
<accession>A0A9W8Y0E1</accession>
<evidence type="ECO:0000313" key="6">
    <source>
        <dbReference type="Proteomes" id="UP001140560"/>
    </source>
</evidence>
<reference evidence="5" key="1">
    <citation type="submission" date="2022-10" db="EMBL/GenBank/DDBJ databases">
        <title>Tapping the CABI collections for fungal endophytes: first genome assemblies for Collariella, Neodidymelliopsis, Ascochyta clinopodiicola, Didymella pomorum, Didymosphaeria variabile, Neocosmospora piperis and Neocucurbitaria cava.</title>
        <authorList>
            <person name="Hill R."/>
        </authorList>
    </citation>
    <scope>NUCLEOTIDE SEQUENCE</scope>
    <source>
        <strain evidence="5">IMI 356814</strain>
    </source>
</reference>
<dbReference type="EMBL" id="JAPEUY010000018">
    <property type="protein sequence ID" value="KAJ4363880.1"/>
    <property type="molecule type" value="Genomic_DNA"/>
</dbReference>
<evidence type="ECO:0000256" key="2">
    <source>
        <dbReference type="ARBA" id="ARBA00022827"/>
    </source>
</evidence>
<dbReference type="SUPFAM" id="SSF51905">
    <property type="entry name" value="FAD/NAD(P)-binding domain"/>
    <property type="match status" value="1"/>
</dbReference>
<dbReference type="Gene3D" id="3.50.50.60">
    <property type="entry name" value="FAD/NAD(P)-binding domain"/>
    <property type="match status" value="1"/>
</dbReference>
<evidence type="ECO:0000256" key="3">
    <source>
        <dbReference type="ARBA" id="ARBA00023002"/>
    </source>
</evidence>
<dbReference type="PRINTS" id="PR00420">
    <property type="entry name" value="RNGMNOXGNASE"/>
</dbReference>
<dbReference type="InterPro" id="IPR036188">
    <property type="entry name" value="FAD/NAD-bd_sf"/>
</dbReference>
<sequence length="416" mass="44896">MAETRKIQIAVSGGGLAGAAIARALYQQAHIEVNVYESAPEFLEKGMAIGMAINAQRALSKLVPDVEEMFQRAGAVTLNSSRVMLAAGPHAGMKVIDVAEEKPGKILHRAALLHELLEPIPKDRLQASKKLVEIEEQQERLLLKFDDGSEVQADALIGADGIFGSIRAHVLGADHEAVNPVAAGWAGAMNMVPYPKAEAKLGAEILNENRQYGWVGDGGIFIHDSIMGGKMVQCIGTSVNGDTSGARRIPIDREYMDKAFASSLDGPVAKRMIDLLLDQESPAVFAQYEHTDAPTYVKGRVCIVGDAAHAMTPWQGSGAATALEDAVILGTLFEQIRSPDEVEQVLETYDALCRPRSQRIAESSRQTGRILSGIADDIGLDPVKMHDALKDRWSFIHDFDLDGHVESAKASLENKS</sequence>
<dbReference type="PANTHER" id="PTHR46720:SF3">
    <property type="entry name" value="FAD-BINDING DOMAIN-CONTAINING PROTEIN-RELATED"/>
    <property type="match status" value="1"/>
</dbReference>
<keyword evidence="2" id="KW-0274">FAD</keyword>
<dbReference type="AlphaFoldDB" id="A0A9W8Y0E1"/>
<dbReference type="InterPro" id="IPR051104">
    <property type="entry name" value="FAD_monoxygenase"/>
</dbReference>
<evidence type="ECO:0000256" key="1">
    <source>
        <dbReference type="ARBA" id="ARBA00022630"/>
    </source>
</evidence>
<dbReference type="Proteomes" id="UP001140560">
    <property type="component" value="Unassembled WGS sequence"/>
</dbReference>
<organism evidence="5 6">
    <name type="scientific">Neocucurbitaria cava</name>
    <dbReference type="NCBI Taxonomy" id="798079"/>
    <lineage>
        <taxon>Eukaryota</taxon>
        <taxon>Fungi</taxon>
        <taxon>Dikarya</taxon>
        <taxon>Ascomycota</taxon>
        <taxon>Pezizomycotina</taxon>
        <taxon>Dothideomycetes</taxon>
        <taxon>Pleosporomycetidae</taxon>
        <taxon>Pleosporales</taxon>
        <taxon>Pleosporineae</taxon>
        <taxon>Cucurbitariaceae</taxon>
        <taxon>Neocucurbitaria</taxon>
    </lineage>
</organism>
<keyword evidence="3" id="KW-0560">Oxidoreductase</keyword>
<protein>
    <recommendedName>
        <fullName evidence="4">FAD-binding domain-containing protein</fullName>
    </recommendedName>
</protein>
<evidence type="ECO:0000259" key="4">
    <source>
        <dbReference type="Pfam" id="PF01494"/>
    </source>
</evidence>
<gene>
    <name evidence="5" type="ORF">N0V83_009332</name>
</gene>
<dbReference type="InterPro" id="IPR002938">
    <property type="entry name" value="FAD-bd"/>
</dbReference>
<comment type="caution">
    <text evidence="5">The sequence shown here is derived from an EMBL/GenBank/DDBJ whole genome shotgun (WGS) entry which is preliminary data.</text>
</comment>
<keyword evidence="1" id="KW-0285">Flavoprotein</keyword>
<dbReference type="GO" id="GO:0016491">
    <property type="term" value="F:oxidoreductase activity"/>
    <property type="evidence" value="ECO:0007669"/>
    <property type="project" value="UniProtKB-KW"/>
</dbReference>
<dbReference type="GO" id="GO:0071949">
    <property type="term" value="F:FAD binding"/>
    <property type="evidence" value="ECO:0007669"/>
    <property type="project" value="InterPro"/>
</dbReference>
<feature type="domain" description="FAD-binding" evidence="4">
    <location>
        <begin position="141"/>
        <end position="362"/>
    </location>
</feature>
<dbReference type="GO" id="GO:0044550">
    <property type="term" value="P:secondary metabolite biosynthetic process"/>
    <property type="evidence" value="ECO:0007669"/>
    <property type="project" value="TreeGrafter"/>
</dbReference>
<dbReference type="PANTHER" id="PTHR46720">
    <property type="entry name" value="HYDROXYLASE, PUTATIVE (AFU_ORTHOLOGUE AFUA_3G01460)-RELATED"/>
    <property type="match status" value="1"/>
</dbReference>